<dbReference type="NCBIfam" id="TIGR02595">
    <property type="entry name" value="PEP_CTERM"/>
    <property type="match status" value="1"/>
</dbReference>
<evidence type="ECO:0000256" key="1">
    <source>
        <dbReference type="SAM" id="SignalP"/>
    </source>
</evidence>
<reference evidence="3" key="1">
    <citation type="journal article" date="2014" name="Int. J. Syst. Evol. Microbiol.">
        <title>Complete genome sequence of Corynebacterium casei LMG S-19264T (=DSM 44701T), isolated from a smear-ripened cheese.</title>
        <authorList>
            <consortium name="US DOE Joint Genome Institute (JGI-PGF)"/>
            <person name="Walter F."/>
            <person name="Albersmeier A."/>
            <person name="Kalinowski J."/>
            <person name="Ruckert C."/>
        </authorList>
    </citation>
    <scope>NUCLEOTIDE SEQUENCE</scope>
    <source>
        <strain evidence="3">CGMCC 1.7086</strain>
    </source>
</reference>
<gene>
    <name evidence="3" type="ORF">GCM10010982_04960</name>
</gene>
<dbReference type="RefSeq" id="WP_188689809.1">
    <property type="nucleotide sequence ID" value="NZ_BMLS01000001.1"/>
</dbReference>
<dbReference type="AlphaFoldDB" id="A0A918DFY9"/>
<feature type="domain" description="Ice-binding protein C-terminal" evidence="2">
    <location>
        <begin position="242"/>
        <end position="264"/>
    </location>
</feature>
<feature type="signal peptide" evidence="1">
    <location>
        <begin position="1"/>
        <end position="23"/>
    </location>
</feature>
<accession>A0A918DFY9</accession>
<comment type="caution">
    <text evidence="3">The sequence shown here is derived from an EMBL/GenBank/DDBJ whole genome shotgun (WGS) entry which is preliminary data.</text>
</comment>
<keyword evidence="1" id="KW-0732">Signal</keyword>
<reference evidence="3" key="2">
    <citation type="submission" date="2020-09" db="EMBL/GenBank/DDBJ databases">
        <authorList>
            <person name="Sun Q."/>
            <person name="Zhou Y."/>
        </authorList>
    </citation>
    <scope>NUCLEOTIDE SEQUENCE</scope>
    <source>
        <strain evidence="3">CGMCC 1.7086</strain>
    </source>
</reference>
<evidence type="ECO:0000313" key="3">
    <source>
        <dbReference type="EMBL" id="GGO64759.1"/>
    </source>
</evidence>
<feature type="chain" id="PRO_5036920128" description="Ice-binding protein C-terminal domain-containing protein" evidence="1">
    <location>
        <begin position="24"/>
        <end position="267"/>
    </location>
</feature>
<dbReference type="Gene3D" id="2.60.120.260">
    <property type="entry name" value="Galactose-binding domain-like"/>
    <property type="match status" value="1"/>
</dbReference>
<evidence type="ECO:0000259" key="2">
    <source>
        <dbReference type="Pfam" id="PF07589"/>
    </source>
</evidence>
<dbReference type="InterPro" id="IPR013424">
    <property type="entry name" value="Ice-binding_C"/>
</dbReference>
<proteinExistence type="predicted"/>
<protein>
    <recommendedName>
        <fullName evidence="2">Ice-binding protein C-terminal domain-containing protein</fullName>
    </recommendedName>
</protein>
<keyword evidence="4" id="KW-1185">Reference proteome</keyword>
<sequence>MLKANLLKSLVLALSFGAAGAQASIVTNGSFEDGAGDLIIFNDPSQWNGDPGVTFDNLGAASPDKRWGVYENLNGWDARDGSGVEAVHSGNIVDGAGGTQFNAFDGNYFVELDTHFDYENPTNSNSWIRQELTGLNIGQTYELSFAYAARTQDANDNGIGVYWGETADLFGDLFQVSVDYDGSNWLNWTTYTFRFTASAAEMFLGFQALGNKPWDATNQGPDYYNPDSNKYGGFLDAVNVTAVPEPGTLAVLALGLVGLGAMRRKAK</sequence>
<organism evidence="3 4">
    <name type="scientific">Bowmanella pacifica</name>
    <dbReference type="NCBI Taxonomy" id="502051"/>
    <lineage>
        <taxon>Bacteria</taxon>
        <taxon>Pseudomonadati</taxon>
        <taxon>Pseudomonadota</taxon>
        <taxon>Gammaproteobacteria</taxon>
        <taxon>Alteromonadales</taxon>
        <taxon>Alteromonadaceae</taxon>
        <taxon>Bowmanella</taxon>
    </lineage>
</organism>
<dbReference type="EMBL" id="BMLS01000001">
    <property type="protein sequence ID" value="GGO64759.1"/>
    <property type="molecule type" value="Genomic_DNA"/>
</dbReference>
<dbReference type="Pfam" id="PF07589">
    <property type="entry name" value="PEP-CTERM"/>
    <property type="match status" value="1"/>
</dbReference>
<name>A0A918DFY9_9ALTE</name>
<dbReference type="Proteomes" id="UP000606935">
    <property type="component" value="Unassembled WGS sequence"/>
</dbReference>
<evidence type="ECO:0000313" key="4">
    <source>
        <dbReference type="Proteomes" id="UP000606935"/>
    </source>
</evidence>